<reference evidence="2" key="1">
    <citation type="submission" date="2014-09" db="EMBL/GenBank/DDBJ databases">
        <authorList>
            <person name="Sharma Rahul"/>
            <person name="Thines Marco"/>
        </authorList>
    </citation>
    <scope>NUCLEOTIDE SEQUENCE [LARGE SCALE GENOMIC DNA]</scope>
</reference>
<dbReference type="AlphaFoldDB" id="A0A0P1B0R8"/>
<keyword evidence="2" id="KW-1185">Reference proteome</keyword>
<evidence type="ECO:0000313" key="1">
    <source>
        <dbReference type="EMBL" id="CEG46920.1"/>
    </source>
</evidence>
<name>A0A0P1B0R8_PLAHL</name>
<dbReference type="RefSeq" id="XP_024583289.1">
    <property type="nucleotide sequence ID" value="XM_024717829.1"/>
</dbReference>
<evidence type="ECO:0000313" key="2">
    <source>
        <dbReference type="Proteomes" id="UP000054928"/>
    </source>
</evidence>
<sequence>MLLMSHTRGCDAQYKDHPDRQISHFPTCRALQALSASVSPYKPYRVHLLYCGLPVKQISGFYPEYGSHQDLLIVLHLFKDAVGTNANVKDHQLRGMIGALMAEEL</sequence>
<dbReference type="Proteomes" id="UP000054928">
    <property type="component" value="Unassembled WGS sequence"/>
</dbReference>
<organism evidence="1 2">
    <name type="scientific">Plasmopara halstedii</name>
    <name type="common">Downy mildew of sunflower</name>
    <dbReference type="NCBI Taxonomy" id="4781"/>
    <lineage>
        <taxon>Eukaryota</taxon>
        <taxon>Sar</taxon>
        <taxon>Stramenopiles</taxon>
        <taxon>Oomycota</taxon>
        <taxon>Peronosporomycetes</taxon>
        <taxon>Peronosporales</taxon>
        <taxon>Peronosporaceae</taxon>
        <taxon>Plasmopara</taxon>
    </lineage>
</organism>
<dbReference type="EMBL" id="CCYD01002371">
    <property type="protein sequence ID" value="CEG46920.1"/>
    <property type="molecule type" value="Genomic_DNA"/>
</dbReference>
<dbReference type="GeneID" id="36398645"/>
<proteinExistence type="predicted"/>
<accession>A0A0P1B0R8</accession>
<protein>
    <submittedName>
        <fullName evidence="1">Uncharacterized protein</fullName>
    </submittedName>
</protein>